<keyword evidence="4" id="KW-1185">Reference proteome</keyword>
<evidence type="ECO:0000256" key="2">
    <source>
        <dbReference type="SAM" id="Phobius"/>
    </source>
</evidence>
<organism evidence="3 4">
    <name type="scientific">Liparis tanakae</name>
    <name type="common">Tanaka's snailfish</name>
    <dbReference type="NCBI Taxonomy" id="230148"/>
    <lineage>
        <taxon>Eukaryota</taxon>
        <taxon>Metazoa</taxon>
        <taxon>Chordata</taxon>
        <taxon>Craniata</taxon>
        <taxon>Vertebrata</taxon>
        <taxon>Euteleostomi</taxon>
        <taxon>Actinopterygii</taxon>
        <taxon>Neopterygii</taxon>
        <taxon>Teleostei</taxon>
        <taxon>Neoteleostei</taxon>
        <taxon>Acanthomorphata</taxon>
        <taxon>Eupercaria</taxon>
        <taxon>Perciformes</taxon>
        <taxon>Cottioidei</taxon>
        <taxon>Cottales</taxon>
        <taxon>Liparidae</taxon>
        <taxon>Liparis</taxon>
    </lineage>
</organism>
<evidence type="ECO:0000256" key="1">
    <source>
        <dbReference type="SAM" id="MobiDB-lite"/>
    </source>
</evidence>
<keyword evidence="2" id="KW-0472">Membrane</keyword>
<protein>
    <submittedName>
        <fullName evidence="3">Uncharacterized protein</fullName>
    </submittedName>
</protein>
<proteinExistence type="predicted"/>
<gene>
    <name evidence="3" type="ORF">EYF80_042987</name>
</gene>
<dbReference type="AlphaFoldDB" id="A0A4Z2G008"/>
<comment type="caution">
    <text evidence="3">The sequence shown here is derived from an EMBL/GenBank/DDBJ whole genome shotgun (WGS) entry which is preliminary data.</text>
</comment>
<name>A0A4Z2G008_9TELE</name>
<keyword evidence="2" id="KW-0812">Transmembrane</keyword>
<accession>A0A4Z2G008</accession>
<keyword evidence="2" id="KW-1133">Transmembrane helix</keyword>
<dbReference type="EMBL" id="SRLO01000772">
    <property type="protein sequence ID" value="TNN46837.1"/>
    <property type="molecule type" value="Genomic_DNA"/>
</dbReference>
<reference evidence="3 4" key="1">
    <citation type="submission" date="2019-03" db="EMBL/GenBank/DDBJ databases">
        <title>First draft genome of Liparis tanakae, snailfish: a comprehensive survey of snailfish specific genes.</title>
        <authorList>
            <person name="Kim W."/>
            <person name="Song I."/>
            <person name="Jeong J.-H."/>
            <person name="Kim D."/>
            <person name="Kim S."/>
            <person name="Ryu S."/>
            <person name="Song J.Y."/>
            <person name="Lee S.K."/>
        </authorList>
    </citation>
    <scope>NUCLEOTIDE SEQUENCE [LARGE SCALE GENOMIC DNA]</scope>
    <source>
        <tissue evidence="3">Muscle</tissue>
    </source>
</reference>
<feature type="compositionally biased region" description="Basic and acidic residues" evidence="1">
    <location>
        <begin position="16"/>
        <end position="27"/>
    </location>
</feature>
<feature type="transmembrane region" description="Helical" evidence="2">
    <location>
        <begin position="43"/>
        <end position="62"/>
    </location>
</feature>
<evidence type="ECO:0000313" key="4">
    <source>
        <dbReference type="Proteomes" id="UP000314294"/>
    </source>
</evidence>
<dbReference type="Proteomes" id="UP000314294">
    <property type="component" value="Unassembled WGS sequence"/>
</dbReference>
<evidence type="ECO:0000313" key="3">
    <source>
        <dbReference type="EMBL" id="TNN46837.1"/>
    </source>
</evidence>
<sequence>MFKALRLPAGLSSTRRQREASSVDGARRSNRAKRQRDALDSRLFVLLLPAFITPTLFISSLLFDFTPARLLCAWRASIMTVHFCTAAQSNWKK</sequence>
<feature type="region of interest" description="Disordered" evidence="1">
    <location>
        <begin position="1"/>
        <end position="35"/>
    </location>
</feature>